<dbReference type="PROSITE" id="PS50203">
    <property type="entry name" value="CALPAIN_CAT"/>
    <property type="match status" value="1"/>
</dbReference>
<dbReference type="GO" id="GO:0006508">
    <property type="term" value="P:proteolysis"/>
    <property type="evidence" value="ECO:0007669"/>
    <property type="project" value="UniProtKB-KW"/>
</dbReference>
<dbReference type="GO" id="GO:0004198">
    <property type="term" value="F:calcium-dependent cysteine-type endopeptidase activity"/>
    <property type="evidence" value="ECO:0007669"/>
    <property type="project" value="InterPro"/>
</dbReference>
<evidence type="ECO:0000256" key="2">
    <source>
        <dbReference type="ARBA" id="ARBA00022801"/>
    </source>
</evidence>
<evidence type="ECO:0000256" key="4">
    <source>
        <dbReference type="PROSITE-ProRule" id="PRU00239"/>
    </source>
</evidence>
<evidence type="ECO:0000256" key="6">
    <source>
        <dbReference type="SAM" id="Phobius"/>
    </source>
</evidence>
<feature type="active site" evidence="4">
    <location>
        <position position="400"/>
    </location>
</feature>
<feature type="domain" description="Calpain catalytic" evidence="7">
    <location>
        <begin position="211"/>
        <end position="463"/>
    </location>
</feature>
<dbReference type="SMART" id="SM00230">
    <property type="entry name" value="CysPc"/>
    <property type="match status" value="1"/>
</dbReference>
<gene>
    <name evidence="8" type="ORF">EZS28_007517</name>
</gene>
<dbReference type="InterPro" id="IPR001300">
    <property type="entry name" value="Peptidase_C2_calpain_cat"/>
</dbReference>
<dbReference type="Pfam" id="PF00648">
    <property type="entry name" value="Peptidase_C2"/>
    <property type="match status" value="1"/>
</dbReference>
<keyword evidence="2 4" id="KW-0378">Hydrolase</keyword>
<keyword evidence="6" id="KW-0812">Transmembrane</keyword>
<evidence type="ECO:0000256" key="1">
    <source>
        <dbReference type="ARBA" id="ARBA00022670"/>
    </source>
</evidence>
<dbReference type="PANTHER" id="PTHR46143:SF1">
    <property type="entry name" value="CALPAIN-7"/>
    <property type="match status" value="1"/>
</dbReference>
<reference evidence="8 9" key="1">
    <citation type="submission" date="2019-03" db="EMBL/GenBank/DDBJ databases">
        <title>Single cell metagenomics reveals metabolic interactions within the superorganism composed of flagellate Streblomastix strix and complex community of Bacteroidetes bacteria on its surface.</title>
        <authorList>
            <person name="Treitli S.C."/>
            <person name="Kolisko M."/>
            <person name="Husnik F."/>
            <person name="Keeling P."/>
            <person name="Hampl V."/>
        </authorList>
    </citation>
    <scope>NUCLEOTIDE SEQUENCE [LARGE SCALE GENOMIC DNA]</scope>
    <source>
        <strain evidence="8">ST1C</strain>
    </source>
</reference>
<feature type="active site" evidence="4">
    <location>
        <position position="380"/>
    </location>
</feature>
<comment type="caution">
    <text evidence="8">The sequence shown here is derived from an EMBL/GenBank/DDBJ whole genome shotgun (WGS) entry which is preliminary data.</text>
</comment>
<evidence type="ECO:0000256" key="5">
    <source>
        <dbReference type="SAM" id="MobiDB-lite"/>
    </source>
</evidence>
<accession>A0A5J4WRD9</accession>
<dbReference type="InterPro" id="IPR051297">
    <property type="entry name" value="PalB/RIM13"/>
</dbReference>
<keyword evidence="1 4" id="KW-0645">Protease</keyword>
<protein>
    <submittedName>
        <fullName evidence="8">Putative cysteine proteinase</fullName>
    </submittedName>
</protein>
<evidence type="ECO:0000313" key="9">
    <source>
        <dbReference type="Proteomes" id="UP000324800"/>
    </source>
</evidence>
<dbReference type="AlphaFoldDB" id="A0A5J4WRD9"/>
<dbReference type="InterPro" id="IPR038765">
    <property type="entry name" value="Papain-like_cys_pep_sf"/>
</dbReference>
<name>A0A5J4WRD9_9EUKA</name>
<feature type="transmembrane region" description="Helical" evidence="6">
    <location>
        <begin position="853"/>
        <end position="876"/>
    </location>
</feature>
<dbReference type="Proteomes" id="UP000324800">
    <property type="component" value="Unassembled WGS sequence"/>
</dbReference>
<evidence type="ECO:0000259" key="7">
    <source>
        <dbReference type="PROSITE" id="PS50203"/>
    </source>
</evidence>
<keyword evidence="3 4" id="KW-0788">Thiol protease</keyword>
<dbReference type="PANTHER" id="PTHR46143">
    <property type="entry name" value="CALPAIN-7"/>
    <property type="match status" value="1"/>
</dbReference>
<organism evidence="8 9">
    <name type="scientific">Streblomastix strix</name>
    <dbReference type="NCBI Taxonomy" id="222440"/>
    <lineage>
        <taxon>Eukaryota</taxon>
        <taxon>Metamonada</taxon>
        <taxon>Preaxostyla</taxon>
        <taxon>Oxymonadida</taxon>
        <taxon>Streblomastigidae</taxon>
        <taxon>Streblomastix</taxon>
    </lineage>
</organism>
<proteinExistence type="predicted"/>
<feature type="region of interest" description="Disordered" evidence="5">
    <location>
        <begin position="60"/>
        <end position="83"/>
    </location>
</feature>
<keyword evidence="6" id="KW-1133">Transmembrane helix</keyword>
<feature type="active site" evidence="4">
    <location>
        <position position="219"/>
    </location>
</feature>
<dbReference type="Gene3D" id="3.90.70.10">
    <property type="entry name" value="Cysteine proteinases"/>
    <property type="match status" value="1"/>
</dbReference>
<sequence length="889" mass="103961">MEKFAKQQKEQEQLALQNKEEQERIRRNELEEEQKRIQAEEEEIQEIIRIQKEEEERLRKQKLEEEERIKNEQEEEKRKRQAEEVRRQMQEIEERQRKEQEEKLRLQLLALENAQREEDERQKQLKRSIEKQTKMTQKLAFKLTSHQKDVLEKSSHFHGKHFPQWDDTIHAITVSNEQNPNNNQNRNQKVIFKKLEGNDDIFEWKERWNVVKQGRIDDCEFIAALIVMCKMEEKNKLLISDKLYPRDQNQISVYNPSCKYNLKLFINGCWRAIKIDEKSNKSSARSVEEGELWVSLLEGGYMNCVCACEDTCGIWFNDAVFAFCGWIQDSHFLLEQIWENDKEWEKIMRGMKENKVLIEVGIPQDTFPDSKDQMGLTSNHAYALLDMFKVGETKLLKIRNPHRGAVWSGKYSAWDNESWTTQLQAATGFTPVSENEAIRDGNFYIELNDFKKYFKDGDLCWNPELFPFKQEKIKLHQEDEVDFDVHWEPVPMLHINSGQINRQISITIKGQKQTKQIIIRKSIGITTERSWHDGRRNQLIKVISDAIGGESTAKAFYSVTRLILGTQIDLILTPRPGLKKYGNVININAFWEGDNEGGIHVSEVENATDEPQKNISVGGVTNILLYDDNQINKQLSQQTYKLQQEQISEQNEIVVKKRVVRVIPFCSPKHFSQRDAFTLESVGPLGYEVTHFKRHGPWQYSSHELSWSDIIKSKKGMDLTSGPRNKLFYILKAQKDTDLHLHFIILQNTESKLKPSAEFQVVKLSGPQLVYEQAIVLRLLGAQNRGQWDQNDKIIFTEKKPESYEKLYPSLFPHTDNTNKDGWFLSHSGSGHVDRNSYYGLCISIRQFTVDPLTVVVVVYVLACVTVGVILVYLYFTMKACFKLPEEIE</sequence>
<dbReference type="SUPFAM" id="SSF54001">
    <property type="entry name" value="Cysteine proteinases"/>
    <property type="match status" value="1"/>
</dbReference>
<keyword evidence="6" id="KW-0472">Membrane</keyword>
<dbReference type="EMBL" id="SNRW01001299">
    <property type="protein sequence ID" value="KAA6396955.1"/>
    <property type="molecule type" value="Genomic_DNA"/>
</dbReference>
<feature type="region of interest" description="Disordered" evidence="5">
    <location>
        <begin position="1"/>
        <end position="23"/>
    </location>
</feature>
<evidence type="ECO:0000313" key="8">
    <source>
        <dbReference type="EMBL" id="KAA6396955.1"/>
    </source>
</evidence>
<dbReference type="OrthoDB" id="167576at2759"/>
<evidence type="ECO:0000256" key="3">
    <source>
        <dbReference type="ARBA" id="ARBA00022807"/>
    </source>
</evidence>